<accession>A0A699ZPK1</accession>
<dbReference type="AlphaFoldDB" id="A0A699ZPK1"/>
<keyword evidence="3" id="KW-1185">Reference proteome</keyword>
<comment type="caution">
    <text evidence="2">The sequence shown here is derived from an EMBL/GenBank/DDBJ whole genome shotgun (WGS) entry which is preliminary data.</text>
</comment>
<sequence>MDQNVFEALRRNATMWATAAASAGIDAAVIEPIHAGLSLRVPALLARLEAARKPGAAPAPMLAWEEMTAAERFSRAGLTLEHAFGAQALFKYWQAVLVEVQAEARWDEEVDQQLKPAFLTTWAESSQAASSKSGAKAGSSVRARNAAKKKPEAAWKDVIQGSGSAAEGQGQQ</sequence>
<dbReference type="EMBL" id="BLLF01001705">
    <property type="protein sequence ID" value="GFH20826.1"/>
    <property type="molecule type" value="Genomic_DNA"/>
</dbReference>
<feature type="compositionally biased region" description="Low complexity" evidence="1">
    <location>
        <begin position="125"/>
        <end position="140"/>
    </location>
</feature>
<gene>
    <name evidence="2" type="ORF">HaLaN_18015</name>
</gene>
<evidence type="ECO:0000256" key="1">
    <source>
        <dbReference type="SAM" id="MobiDB-lite"/>
    </source>
</evidence>
<feature type="region of interest" description="Disordered" evidence="1">
    <location>
        <begin position="125"/>
        <end position="172"/>
    </location>
</feature>
<evidence type="ECO:0000313" key="2">
    <source>
        <dbReference type="EMBL" id="GFH20826.1"/>
    </source>
</evidence>
<feature type="compositionally biased region" description="Low complexity" evidence="1">
    <location>
        <begin position="160"/>
        <end position="172"/>
    </location>
</feature>
<name>A0A699ZPK1_HAELA</name>
<protein>
    <submittedName>
        <fullName evidence="2">Uncharacterized protein</fullName>
    </submittedName>
</protein>
<organism evidence="2 3">
    <name type="scientific">Haematococcus lacustris</name>
    <name type="common">Green alga</name>
    <name type="synonym">Haematococcus pluvialis</name>
    <dbReference type="NCBI Taxonomy" id="44745"/>
    <lineage>
        <taxon>Eukaryota</taxon>
        <taxon>Viridiplantae</taxon>
        <taxon>Chlorophyta</taxon>
        <taxon>core chlorophytes</taxon>
        <taxon>Chlorophyceae</taxon>
        <taxon>CS clade</taxon>
        <taxon>Chlamydomonadales</taxon>
        <taxon>Haematococcaceae</taxon>
        <taxon>Haematococcus</taxon>
    </lineage>
</organism>
<reference evidence="2 3" key="1">
    <citation type="submission" date="2020-02" db="EMBL/GenBank/DDBJ databases">
        <title>Draft genome sequence of Haematococcus lacustris strain NIES-144.</title>
        <authorList>
            <person name="Morimoto D."/>
            <person name="Nakagawa S."/>
            <person name="Yoshida T."/>
            <person name="Sawayama S."/>
        </authorList>
    </citation>
    <scope>NUCLEOTIDE SEQUENCE [LARGE SCALE GENOMIC DNA]</scope>
    <source>
        <strain evidence="2 3">NIES-144</strain>
    </source>
</reference>
<evidence type="ECO:0000313" key="3">
    <source>
        <dbReference type="Proteomes" id="UP000485058"/>
    </source>
</evidence>
<proteinExistence type="predicted"/>
<dbReference type="Proteomes" id="UP000485058">
    <property type="component" value="Unassembled WGS sequence"/>
</dbReference>